<organism evidence="3 4">
    <name type="scientific">Emiliania huxleyi virus 86 (isolate United Kingdom/English Channel/1999)</name>
    <name type="common">EhV-86</name>
    <dbReference type="NCBI Taxonomy" id="654925"/>
    <lineage>
        <taxon>Viruses</taxon>
        <taxon>Varidnaviria</taxon>
        <taxon>Bamfordvirae</taxon>
        <taxon>Nucleocytoviricota</taxon>
        <taxon>Megaviricetes</taxon>
        <taxon>Algavirales</taxon>
        <taxon>Phycodnaviridae</taxon>
        <taxon>Coccolithovirus</taxon>
        <taxon>Coccolithovirus huxleyi</taxon>
        <taxon>Emiliania huxleyi virus 86</taxon>
    </lineage>
</organism>
<feature type="transmembrane region" description="Helical" evidence="2">
    <location>
        <begin position="7"/>
        <end position="24"/>
    </location>
</feature>
<sequence>MANSGIRWIQVIIILGFIILQIILINNKQYTTAMIASVIYIPCAYFIKRFLFASSATVAIIHRQKLLNANTNDTILRDTIASQSTESPTVEHALHPALRQPGTKSIPGRRVQFTNIAPLKQNPVEMLSSVAQLARIGPVTITNREDIQIPLQILTDNGPIMTPFQPVPRPHVRKTPTSESIASDQERVRQRLKASLGEFTSRSNAFNRMKQPILPDYVPNPFKPQIW</sequence>
<keyword evidence="2" id="KW-1133">Transmembrane helix</keyword>
<dbReference type="RefSeq" id="YP_293953.1">
    <property type="nucleotide sequence ID" value="NC_007346.1"/>
</dbReference>
<keyword evidence="4" id="KW-1185">Reference proteome</keyword>
<reference evidence="3 4" key="1">
    <citation type="journal article" date="2005" name="Science">
        <title>Complete genome sequence and lytic phase transcription profile of a Coccolithovirus.</title>
        <authorList>
            <person name="Wilson W.H."/>
            <person name="Schroeder D.C."/>
            <person name="Allen M.J."/>
            <person name="Holden M.T.G."/>
            <person name="Parkhill J."/>
            <person name="Barrell B.G."/>
            <person name="Churcher C."/>
            <person name="Hamlin N."/>
            <person name="Mungall K."/>
            <person name="Norbertczak H."/>
            <person name="Quail M.A."/>
            <person name="Price C."/>
            <person name="Rabbinowitsch E."/>
            <person name="Walker D."/>
            <person name="Craigon M."/>
            <person name="Roy D."/>
            <person name="Ghazal P."/>
        </authorList>
    </citation>
    <scope>NUCLEOTIDE SEQUENCE [LARGE SCALE GENOMIC DNA]</scope>
    <source>
        <strain evidence="4">Isolate United Kingdom/English Channel/1999</strain>
    </source>
</reference>
<dbReference type="Proteomes" id="UP000000863">
    <property type="component" value="Segment"/>
</dbReference>
<evidence type="ECO:0000313" key="4">
    <source>
        <dbReference type="Proteomes" id="UP000000863"/>
    </source>
</evidence>
<name>Q4A2T4_EHV8U</name>
<keyword evidence="2" id="KW-0812">Transmembrane</keyword>
<protein>
    <submittedName>
        <fullName evidence="3">Putative membrane protein</fullName>
    </submittedName>
</protein>
<dbReference type="KEGG" id="vg:3654640"/>
<organismHost>
    <name type="scientific">Emiliania huxleyi</name>
    <name type="common">Coccolithophore</name>
    <name type="synonym">Pontosphaera huxleyi</name>
    <dbReference type="NCBI Taxonomy" id="2903"/>
</organismHost>
<evidence type="ECO:0000256" key="1">
    <source>
        <dbReference type="SAM" id="MobiDB-lite"/>
    </source>
</evidence>
<dbReference type="GeneID" id="3654640"/>
<gene>
    <name evidence="3" type="ORF">EhV199</name>
</gene>
<dbReference type="EMBL" id="AJ890364">
    <property type="protein sequence ID" value="CAI65622.1"/>
    <property type="molecule type" value="Genomic_DNA"/>
</dbReference>
<proteinExistence type="predicted"/>
<keyword evidence="2" id="KW-0472">Membrane</keyword>
<feature type="region of interest" description="Disordered" evidence="1">
    <location>
        <begin position="164"/>
        <end position="184"/>
    </location>
</feature>
<evidence type="ECO:0000256" key="2">
    <source>
        <dbReference type="SAM" id="Phobius"/>
    </source>
</evidence>
<accession>Q4A2T4</accession>
<evidence type="ECO:0000313" key="3">
    <source>
        <dbReference type="EMBL" id="CAI65622.1"/>
    </source>
</evidence>
<feature type="transmembrane region" description="Helical" evidence="2">
    <location>
        <begin position="30"/>
        <end position="47"/>
    </location>
</feature>